<feature type="region of interest" description="Disordered" evidence="1">
    <location>
        <begin position="416"/>
        <end position="451"/>
    </location>
</feature>
<sequence>MTQLAPPEVRRRSGLPRRTEGMTPQRRFLTSHLTWVHLGLIAVSLVGFGLLVQEVVPDRPVPGGTRIGIGTEAWRIAAWYALPTALVLILLFVAAGRWRPRPLAGLVALLWGGGVATFASLKINTWAASQLSIIGDGDPQTAIRAAVFVAPFVEESTKGSVLFILAIVARYLWVNRLNGLVLGALAGVGFAFTENLLYYGRIYRAAAQTYGAVTPDEAVQQLAFLRGVALAFGHPLFTMMIGIGLAIGLAARSRLVRILAPLTGFVVAALLHMIFNSVASQQQAEGLPQMLIYIFGYWGLVITMLIFAIRQILRESRLIRARLTDYARTGQLQPGDPEVMSRLLRRGKALWHGLLAGRPIATWRMQRAMTELAYLRDAMTRGLIDEVGRERERELLTTIAALRPVAVVEPYTRTPRPALPWRRHRPGVPPLGSPGTHGQYAASDPRWGPPR</sequence>
<evidence type="ECO:0000256" key="1">
    <source>
        <dbReference type="SAM" id="MobiDB-lite"/>
    </source>
</evidence>
<keyword evidence="2" id="KW-1133">Transmembrane helix</keyword>
<feature type="transmembrane region" description="Helical" evidence="2">
    <location>
        <begin position="258"/>
        <end position="278"/>
    </location>
</feature>
<organism evidence="3 4">
    <name type="scientific">Naumannella cuiyingiana</name>
    <dbReference type="NCBI Taxonomy" id="1347891"/>
    <lineage>
        <taxon>Bacteria</taxon>
        <taxon>Bacillati</taxon>
        <taxon>Actinomycetota</taxon>
        <taxon>Actinomycetes</taxon>
        <taxon>Propionibacteriales</taxon>
        <taxon>Propionibacteriaceae</taxon>
        <taxon>Naumannella</taxon>
    </lineage>
</organism>
<evidence type="ECO:0000313" key="4">
    <source>
        <dbReference type="Proteomes" id="UP000527616"/>
    </source>
</evidence>
<feature type="transmembrane region" description="Helical" evidence="2">
    <location>
        <begin position="180"/>
        <end position="200"/>
    </location>
</feature>
<keyword evidence="4" id="KW-1185">Reference proteome</keyword>
<feature type="transmembrane region" description="Helical" evidence="2">
    <location>
        <begin position="103"/>
        <end position="121"/>
    </location>
</feature>
<feature type="transmembrane region" description="Helical" evidence="2">
    <location>
        <begin position="35"/>
        <end position="56"/>
    </location>
</feature>
<dbReference type="Proteomes" id="UP000527616">
    <property type="component" value="Unassembled WGS sequence"/>
</dbReference>
<feature type="transmembrane region" description="Helical" evidence="2">
    <location>
        <begin position="232"/>
        <end position="251"/>
    </location>
</feature>
<evidence type="ECO:0000313" key="3">
    <source>
        <dbReference type="EMBL" id="NYI70119.1"/>
    </source>
</evidence>
<dbReference type="RefSeq" id="WP_179444106.1">
    <property type="nucleotide sequence ID" value="NZ_JACBZS010000001.1"/>
</dbReference>
<protein>
    <submittedName>
        <fullName evidence="3">RsiW-degrading membrane proteinase PrsW (M82 family)</fullName>
    </submittedName>
</protein>
<dbReference type="GO" id="GO:0008233">
    <property type="term" value="F:peptidase activity"/>
    <property type="evidence" value="ECO:0007669"/>
    <property type="project" value="InterPro"/>
</dbReference>
<dbReference type="Pfam" id="PF13367">
    <property type="entry name" value="PrsW-protease"/>
    <property type="match status" value="1"/>
</dbReference>
<feature type="transmembrane region" description="Helical" evidence="2">
    <location>
        <begin position="76"/>
        <end position="96"/>
    </location>
</feature>
<feature type="transmembrane region" description="Helical" evidence="2">
    <location>
        <begin position="290"/>
        <end position="313"/>
    </location>
</feature>
<gene>
    <name evidence="3" type="ORF">GGQ54_000679</name>
</gene>
<evidence type="ECO:0000256" key="2">
    <source>
        <dbReference type="SAM" id="Phobius"/>
    </source>
</evidence>
<dbReference type="PANTHER" id="PTHR36844:SF1">
    <property type="entry name" value="PROTEASE PRSW"/>
    <property type="match status" value="1"/>
</dbReference>
<proteinExistence type="predicted"/>
<dbReference type="InterPro" id="IPR026898">
    <property type="entry name" value="PrsW"/>
</dbReference>
<dbReference type="AlphaFoldDB" id="A0A7Z0D765"/>
<keyword evidence="2" id="KW-0472">Membrane</keyword>
<accession>A0A7Z0D765</accession>
<feature type="region of interest" description="Disordered" evidence="1">
    <location>
        <begin position="1"/>
        <end position="20"/>
    </location>
</feature>
<dbReference type="EMBL" id="JACBZS010000001">
    <property type="protein sequence ID" value="NYI70119.1"/>
    <property type="molecule type" value="Genomic_DNA"/>
</dbReference>
<reference evidence="3 4" key="1">
    <citation type="submission" date="2020-07" db="EMBL/GenBank/DDBJ databases">
        <title>Sequencing the genomes of 1000 actinobacteria strains.</title>
        <authorList>
            <person name="Klenk H.-P."/>
        </authorList>
    </citation>
    <scope>NUCLEOTIDE SEQUENCE [LARGE SCALE GENOMIC DNA]</scope>
    <source>
        <strain evidence="3 4">DSM 103164</strain>
    </source>
</reference>
<comment type="caution">
    <text evidence="3">The sequence shown here is derived from an EMBL/GenBank/DDBJ whole genome shotgun (WGS) entry which is preliminary data.</text>
</comment>
<keyword evidence="2" id="KW-0812">Transmembrane</keyword>
<dbReference type="PANTHER" id="PTHR36844">
    <property type="entry name" value="PROTEASE PRSW"/>
    <property type="match status" value="1"/>
</dbReference>
<name>A0A7Z0D765_9ACTN</name>